<dbReference type="SMART" id="SM00965">
    <property type="entry name" value="STN"/>
    <property type="match status" value="1"/>
</dbReference>
<evidence type="ECO:0000256" key="9">
    <source>
        <dbReference type="ARBA" id="ARBA00023065"/>
    </source>
</evidence>
<dbReference type="AlphaFoldDB" id="H8FSJ9"/>
<dbReference type="InterPro" id="IPR010105">
    <property type="entry name" value="TonB_sidphr_rcpt"/>
</dbReference>
<dbReference type="STRING" id="1150626.PHAMO_270178"/>
<keyword evidence="13 14" id="KW-0998">Cell outer membrane</keyword>
<dbReference type="InterPro" id="IPR036942">
    <property type="entry name" value="Beta-barrel_TonB_sf"/>
</dbReference>
<dbReference type="Proteomes" id="UP000004169">
    <property type="component" value="Unassembled WGS sequence"/>
</dbReference>
<keyword evidence="12 18" id="KW-0675">Receptor</keyword>
<dbReference type="InterPro" id="IPR000531">
    <property type="entry name" value="Beta-barrel_TonB"/>
</dbReference>
<dbReference type="EMBL" id="CAHP01000020">
    <property type="protein sequence ID" value="CCG41337.1"/>
    <property type="molecule type" value="Genomic_DNA"/>
</dbReference>
<evidence type="ECO:0000256" key="1">
    <source>
        <dbReference type="ARBA" id="ARBA00004571"/>
    </source>
</evidence>
<proteinExistence type="inferred from homology"/>
<evidence type="ECO:0000256" key="12">
    <source>
        <dbReference type="ARBA" id="ARBA00023170"/>
    </source>
</evidence>
<keyword evidence="19" id="KW-1185">Reference proteome</keyword>
<dbReference type="Pfam" id="PF07660">
    <property type="entry name" value="STN"/>
    <property type="match status" value="1"/>
</dbReference>
<evidence type="ECO:0000256" key="5">
    <source>
        <dbReference type="ARBA" id="ARBA00022496"/>
    </source>
</evidence>
<dbReference type="SUPFAM" id="SSF56935">
    <property type="entry name" value="Porins"/>
    <property type="match status" value="1"/>
</dbReference>
<dbReference type="Gene3D" id="3.55.50.30">
    <property type="match status" value="1"/>
</dbReference>
<dbReference type="PANTHER" id="PTHR32552">
    <property type="entry name" value="FERRICHROME IRON RECEPTOR-RELATED"/>
    <property type="match status" value="1"/>
</dbReference>
<dbReference type="FunFam" id="2.170.130.10:FF:000001">
    <property type="entry name" value="Catecholate siderophore TonB-dependent receptor"/>
    <property type="match status" value="1"/>
</dbReference>
<dbReference type="GO" id="GO:0009279">
    <property type="term" value="C:cell outer membrane"/>
    <property type="evidence" value="ECO:0007669"/>
    <property type="project" value="UniProtKB-SubCell"/>
</dbReference>
<evidence type="ECO:0000313" key="19">
    <source>
        <dbReference type="Proteomes" id="UP000004169"/>
    </source>
</evidence>
<dbReference type="InterPro" id="IPR012910">
    <property type="entry name" value="Plug_dom"/>
</dbReference>
<evidence type="ECO:0000256" key="2">
    <source>
        <dbReference type="ARBA" id="ARBA00009810"/>
    </source>
</evidence>
<dbReference type="eggNOG" id="COG4773">
    <property type="taxonomic scope" value="Bacteria"/>
</dbReference>
<name>H8FSJ9_MAGML</name>
<dbReference type="GO" id="GO:0015344">
    <property type="term" value="F:siderophore uptake transmembrane transporter activity"/>
    <property type="evidence" value="ECO:0007669"/>
    <property type="project" value="TreeGrafter"/>
</dbReference>
<evidence type="ECO:0000256" key="13">
    <source>
        <dbReference type="ARBA" id="ARBA00023237"/>
    </source>
</evidence>
<evidence type="ECO:0000313" key="18">
    <source>
        <dbReference type="EMBL" id="CCG41337.1"/>
    </source>
</evidence>
<keyword evidence="6 14" id="KW-0812">Transmembrane</keyword>
<comment type="subcellular location">
    <subcellularLocation>
        <location evidence="1 14">Cell outer membrane</location>
        <topology evidence="1 14">Multi-pass membrane protein</topology>
    </subcellularLocation>
</comment>
<comment type="similarity">
    <text evidence="2 14 15">Belongs to the TonB-dependent receptor family.</text>
</comment>
<evidence type="ECO:0000256" key="6">
    <source>
        <dbReference type="ARBA" id="ARBA00022692"/>
    </source>
</evidence>
<dbReference type="PANTHER" id="PTHR32552:SF68">
    <property type="entry name" value="FERRICHROME OUTER MEMBRANE TRANSPORTER_PHAGE RECEPTOR"/>
    <property type="match status" value="1"/>
</dbReference>
<dbReference type="GO" id="GO:0015891">
    <property type="term" value="P:siderophore transport"/>
    <property type="evidence" value="ECO:0007669"/>
    <property type="project" value="InterPro"/>
</dbReference>
<accession>H8FSJ9</accession>
<dbReference type="GO" id="GO:0038023">
    <property type="term" value="F:signaling receptor activity"/>
    <property type="evidence" value="ECO:0007669"/>
    <property type="project" value="InterPro"/>
</dbReference>
<reference evidence="18 19" key="1">
    <citation type="journal article" date="2012" name="J. Bacteriol.">
        <title>Draft Genome Sequence of the Purple Photosynthetic Bacterium Phaeospirillum molischianum DSM120, a Particularly Versatile Bacterium.</title>
        <authorList>
            <person name="Duquesne K."/>
            <person name="Prima V."/>
            <person name="Ji B."/>
            <person name="Rouy Z."/>
            <person name="Medigue C."/>
            <person name="Talla E."/>
            <person name="Sturgis J.N."/>
        </authorList>
    </citation>
    <scope>NUCLEOTIDE SEQUENCE [LARGE SCALE GENOMIC DNA]</scope>
    <source>
        <strain evidence="19">DSM120</strain>
    </source>
</reference>
<evidence type="ECO:0000256" key="15">
    <source>
        <dbReference type="RuleBase" id="RU003357"/>
    </source>
</evidence>
<dbReference type="Pfam" id="PF00593">
    <property type="entry name" value="TonB_dep_Rec_b-barrel"/>
    <property type="match status" value="1"/>
</dbReference>
<evidence type="ECO:0000259" key="17">
    <source>
        <dbReference type="SMART" id="SM00965"/>
    </source>
</evidence>
<evidence type="ECO:0000256" key="8">
    <source>
        <dbReference type="ARBA" id="ARBA00023004"/>
    </source>
</evidence>
<evidence type="ECO:0000256" key="14">
    <source>
        <dbReference type="PROSITE-ProRule" id="PRU01360"/>
    </source>
</evidence>
<evidence type="ECO:0000256" key="4">
    <source>
        <dbReference type="ARBA" id="ARBA00022452"/>
    </source>
</evidence>
<evidence type="ECO:0000256" key="3">
    <source>
        <dbReference type="ARBA" id="ARBA00022448"/>
    </source>
</evidence>
<dbReference type="CDD" id="cd01347">
    <property type="entry name" value="ligand_gated_channel"/>
    <property type="match status" value="1"/>
</dbReference>
<protein>
    <submittedName>
        <fullName evidence="18">TonB-dependent siderophore receptor</fullName>
    </submittedName>
</protein>
<sequence>MVQVIQGMFRGMLMASTALAVLNVSAAYAAEAGGRQQIAQASESVDFNIAAQSLDAAVMAFGRQSGWQISVDQATLAGRSSPGVSGRMTAKQALVRLLSGTGVVWRMTDSRTAVLESTSSDGAMTLDPVTVEGATQTAENAYGPIQGYVAKRTATATKTDTPILETPQSISVIGAEEMRTRNVQTLEDAIKYTPGVNLSYGATGDTRSSWYSMRGFPVTTTFYRDGMKVSGQSWQKIDSALLERVEVLRGPASVLYGQNEPGGLVNAVSKRPQETQAGEASVEYGSFDWKRADADITGPLDAKKQWLYRLNAAMQDSDGLNGIDHDRNDRKLFAPSLTWKPVEGSFVTLSAVYQEDDSRGWWPRMSYRTAAGRSNPSTYLGEPDYDSYHQEQKHLTVQAEHAVDETLKFSVAARYSNLELDYRQTWPGSVQADGKTISRGNYAYKQDANVYTLDTRVEKKLSLFSTKHTLLGGVDYLYQDRDELFGSASDNGISLFNPVYGNHSVATANSFSKGDIRSPGLYAQDQIEVGEKWVFQIGGRQDLAGTSGGSGYQDTFTGRLGVAYKTGFGLVPYASYAESFEPQSGSGWGGAKFEPTTGRQYEIGVKYEPPGTNLMATVALFDLVKQNVLTQDPDASHFCNGSRCDVQTGEVTSRGVEVGLTMGLADGLKAIASYSYNPVEITKSTVPGAVGRQQADTPIHTASLWTDYTVQEGHLAGLGFGGGLRFVGRTTSSAGDMSTAPQLIDEAMVRYDVEDWRVSMNVKNLFDRQVEYSCSKDTNGESCYLNEPLTVTARLARKF</sequence>
<dbReference type="InterPro" id="IPR039426">
    <property type="entry name" value="TonB-dep_rcpt-like"/>
</dbReference>
<feature type="chain" id="PRO_5003612984" evidence="16">
    <location>
        <begin position="30"/>
        <end position="799"/>
    </location>
</feature>
<feature type="domain" description="Secretin/TonB short N-terminal" evidence="17">
    <location>
        <begin position="67"/>
        <end position="118"/>
    </location>
</feature>
<dbReference type="Gene3D" id="2.40.170.20">
    <property type="entry name" value="TonB-dependent receptor, beta-barrel domain"/>
    <property type="match status" value="1"/>
</dbReference>
<dbReference type="NCBIfam" id="TIGR01783">
    <property type="entry name" value="TonB-siderophor"/>
    <property type="match status" value="1"/>
</dbReference>
<evidence type="ECO:0000256" key="7">
    <source>
        <dbReference type="ARBA" id="ARBA00022729"/>
    </source>
</evidence>
<dbReference type="InterPro" id="IPR037066">
    <property type="entry name" value="Plug_dom_sf"/>
</dbReference>
<keyword evidence="11 14" id="KW-0472">Membrane</keyword>
<organism evidence="18 19">
    <name type="scientific">Magnetospirillum molischianum DSM 120</name>
    <dbReference type="NCBI Taxonomy" id="1150626"/>
    <lineage>
        <taxon>Bacteria</taxon>
        <taxon>Pseudomonadati</taxon>
        <taxon>Pseudomonadota</taxon>
        <taxon>Alphaproteobacteria</taxon>
        <taxon>Rhodospirillales</taxon>
        <taxon>Rhodospirillaceae</taxon>
        <taxon>Magnetospirillum</taxon>
    </lineage>
</organism>
<dbReference type="Pfam" id="PF07715">
    <property type="entry name" value="Plug"/>
    <property type="match status" value="1"/>
</dbReference>
<keyword evidence="10 15" id="KW-0798">TonB box</keyword>
<keyword evidence="5" id="KW-0410">Iron transport</keyword>
<comment type="caution">
    <text evidence="18">The sequence shown here is derived from an EMBL/GenBank/DDBJ whole genome shotgun (WGS) entry which is preliminary data.</text>
</comment>
<gene>
    <name evidence="18" type="ORF">PHAMO_270178</name>
</gene>
<keyword evidence="7 16" id="KW-0732">Signal</keyword>
<dbReference type="InterPro" id="IPR011662">
    <property type="entry name" value="Secretin/TonB_short_N"/>
</dbReference>
<evidence type="ECO:0000256" key="16">
    <source>
        <dbReference type="SAM" id="SignalP"/>
    </source>
</evidence>
<evidence type="ECO:0000256" key="11">
    <source>
        <dbReference type="ARBA" id="ARBA00023136"/>
    </source>
</evidence>
<keyword evidence="8" id="KW-0408">Iron</keyword>
<keyword evidence="4 14" id="KW-1134">Transmembrane beta strand</keyword>
<keyword evidence="3 14" id="KW-0813">Transport</keyword>
<feature type="signal peptide" evidence="16">
    <location>
        <begin position="1"/>
        <end position="29"/>
    </location>
</feature>
<evidence type="ECO:0000256" key="10">
    <source>
        <dbReference type="ARBA" id="ARBA00023077"/>
    </source>
</evidence>
<keyword evidence="9" id="KW-0406">Ion transport</keyword>
<dbReference type="Gene3D" id="2.170.130.10">
    <property type="entry name" value="TonB-dependent receptor, plug domain"/>
    <property type="match status" value="1"/>
</dbReference>
<dbReference type="PROSITE" id="PS52016">
    <property type="entry name" value="TONB_DEPENDENT_REC_3"/>
    <property type="match status" value="1"/>
</dbReference>